<protein>
    <submittedName>
        <fullName evidence="1">YkgJ family cysteine cluster protein</fullName>
    </submittedName>
</protein>
<comment type="caution">
    <text evidence="1">The sequence shown here is derived from an EMBL/GenBank/DDBJ whole genome shotgun (WGS) entry which is preliminary data.</text>
</comment>
<evidence type="ECO:0000313" key="2">
    <source>
        <dbReference type="Proteomes" id="UP000196440"/>
    </source>
</evidence>
<dbReference type="InterPro" id="IPR005358">
    <property type="entry name" value="Puta_zinc/iron-chelating_dom"/>
</dbReference>
<gene>
    <name evidence="1" type="ORF">CBW57_06950</name>
</gene>
<dbReference type="AlphaFoldDB" id="A0A209A3H5"/>
<proteinExistence type="predicted"/>
<organism evidence="1 2">
    <name type="scientific">Yersinia intermedia</name>
    <dbReference type="NCBI Taxonomy" id="631"/>
    <lineage>
        <taxon>Bacteria</taxon>
        <taxon>Pseudomonadati</taxon>
        <taxon>Pseudomonadota</taxon>
        <taxon>Gammaproteobacteria</taxon>
        <taxon>Enterobacterales</taxon>
        <taxon>Yersiniaceae</taxon>
        <taxon>Yersinia</taxon>
    </lineage>
</organism>
<evidence type="ECO:0000313" key="1">
    <source>
        <dbReference type="EMBL" id="OVZ87341.1"/>
    </source>
</evidence>
<name>A0A209A3H5_YERIN</name>
<reference evidence="1 2" key="1">
    <citation type="submission" date="2017-05" db="EMBL/GenBank/DDBJ databases">
        <title>Whole genome sequencing of Yersinia kristensenii.</title>
        <authorList>
            <person name="Campioni F."/>
        </authorList>
    </citation>
    <scope>NUCLEOTIDE SEQUENCE [LARGE SCALE GENOMIC DNA]</scope>
    <source>
        <strain evidence="1 2">CFSAN060536</strain>
    </source>
</reference>
<accession>A0A209A3H5</accession>
<dbReference type="Pfam" id="PF03692">
    <property type="entry name" value="CxxCxxCC"/>
    <property type="match status" value="1"/>
</dbReference>
<sequence length="147" mass="16095">MAVYFVRSSRFKMSAKINPCENCGACCAYFRVSFYWAEAKEGGGTVPDAMTEQVTPFISCMSGTNSKSPRCSALQGEVGHVVSCSIYSDRPSPCHEFERSGDAGIHNPHCDRARAHYGLPPLPIDNFEVIRLEEITARLMTGSHSAP</sequence>
<dbReference type="EMBL" id="NHOI01000010">
    <property type="protein sequence ID" value="OVZ87341.1"/>
    <property type="molecule type" value="Genomic_DNA"/>
</dbReference>
<dbReference type="Proteomes" id="UP000196440">
    <property type="component" value="Unassembled WGS sequence"/>
</dbReference>